<feature type="region of interest" description="Disordered" evidence="1">
    <location>
        <begin position="1"/>
        <end position="62"/>
    </location>
</feature>
<evidence type="ECO:0000313" key="2">
    <source>
        <dbReference type="EMBL" id="TDL30081.1"/>
    </source>
</evidence>
<feature type="compositionally biased region" description="Basic and acidic residues" evidence="1">
    <location>
        <begin position="46"/>
        <end position="56"/>
    </location>
</feature>
<protein>
    <submittedName>
        <fullName evidence="2">Uncharacterized protein</fullName>
    </submittedName>
</protein>
<keyword evidence="3" id="KW-1185">Reference proteome</keyword>
<feature type="compositionally biased region" description="Low complexity" evidence="1">
    <location>
        <begin position="23"/>
        <end position="45"/>
    </location>
</feature>
<reference evidence="2 3" key="1">
    <citation type="submission" date="2018-06" db="EMBL/GenBank/DDBJ databases">
        <title>A transcriptomic atlas of mushroom development highlights an independent origin of complex multicellularity.</title>
        <authorList>
            <consortium name="DOE Joint Genome Institute"/>
            <person name="Krizsan K."/>
            <person name="Almasi E."/>
            <person name="Merenyi Z."/>
            <person name="Sahu N."/>
            <person name="Viragh M."/>
            <person name="Koszo T."/>
            <person name="Mondo S."/>
            <person name="Kiss B."/>
            <person name="Balint B."/>
            <person name="Kues U."/>
            <person name="Barry K."/>
            <person name="Hegedus J.C."/>
            <person name="Henrissat B."/>
            <person name="Johnson J."/>
            <person name="Lipzen A."/>
            <person name="Ohm R."/>
            <person name="Nagy I."/>
            <person name="Pangilinan J."/>
            <person name="Yan J."/>
            <person name="Xiong Y."/>
            <person name="Grigoriev I.V."/>
            <person name="Hibbett D.S."/>
            <person name="Nagy L.G."/>
        </authorList>
    </citation>
    <scope>NUCLEOTIDE SEQUENCE [LARGE SCALE GENOMIC DNA]</scope>
    <source>
        <strain evidence="2 3">SZMC22713</strain>
    </source>
</reference>
<feature type="region of interest" description="Disordered" evidence="1">
    <location>
        <begin position="161"/>
        <end position="182"/>
    </location>
</feature>
<gene>
    <name evidence="2" type="ORF">BD410DRAFT_710865</name>
</gene>
<dbReference type="OrthoDB" id="16851at2759"/>
<sequence length="458" mass="49169">MDSKRRLSTSAISADVSGKKTRPSLPDASDALLLAGSSTTNNSDANVKDAKDKDAENPTTGGSPSILLRDLLDFINLTAGGVQVDDIRKRFAAIATALLHGHRLVLRRASAVKDEGEGEGERYDVLEVEFYLWIDGVHEDPYTHGSEEQRVAGRWYFHRAPRRSNDSSRSKTSASGYRGGTRKGLDLTIGKLGTTTTTTTATTTSPYFSSSTSSSTTTTTTTAGASSSSNVQREGPERDVRGGILLRSLRRVSDGKVISGPSVLVDEVLRASGAGGIKELVEDIWGGDTNAFQVSPSAGNKGKASLRVEAIQDSEKEEGGHGYIYSSPRIGLDLSHPGTSASPTHPRVAFVDAPYRFFVRPDLLTANGRPQTFLGVFSRLCADKGDGFSLSLREADEEALDEFAKTSGIGRGAVVRYYADYRHGREKGKVSTYVKVKTSSPSEYLRMVGAVTSARSRK</sequence>
<feature type="compositionally biased region" description="Low complexity" evidence="1">
    <location>
        <begin position="196"/>
        <end position="229"/>
    </location>
</feature>
<dbReference type="AlphaFoldDB" id="A0A4R5XFZ7"/>
<feature type="region of interest" description="Disordered" evidence="1">
    <location>
        <begin position="196"/>
        <end position="239"/>
    </location>
</feature>
<dbReference type="STRING" id="50990.A0A4R5XFZ7"/>
<organism evidence="2 3">
    <name type="scientific">Rickenella mellea</name>
    <dbReference type="NCBI Taxonomy" id="50990"/>
    <lineage>
        <taxon>Eukaryota</taxon>
        <taxon>Fungi</taxon>
        <taxon>Dikarya</taxon>
        <taxon>Basidiomycota</taxon>
        <taxon>Agaricomycotina</taxon>
        <taxon>Agaricomycetes</taxon>
        <taxon>Hymenochaetales</taxon>
        <taxon>Rickenellaceae</taxon>
        <taxon>Rickenella</taxon>
    </lineage>
</organism>
<accession>A0A4R5XFZ7</accession>
<dbReference type="VEuPathDB" id="FungiDB:BD410DRAFT_710865"/>
<dbReference type="Proteomes" id="UP000294933">
    <property type="component" value="Unassembled WGS sequence"/>
</dbReference>
<proteinExistence type="predicted"/>
<evidence type="ECO:0000313" key="3">
    <source>
        <dbReference type="Proteomes" id="UP000294933"/>
    </source>
</evidence>
<evidence type="ECO:0000256" key="1">
    <source>
        <dbReference type="SAM" id="MobiDB-lite"/>
    </source>
</evidence>
<dbReference type="EMBL" id="ML170156">
    <property type="protein sequence ID" value="TDL30081.1"/>
    <property type="molecule type" value="Genomic_DNA"/>
</dbReference>
<name>A0A4R5XFZ7_9AGAM</name>